<dbReference type="GO" id="GO:0080120">
    <property type="term" value="P:CAAX-box protein maturation"/>
    <property type="evidence" value="ECO:0007669"/>
    <property type="project" value="UniProtKB-ARBA"/>
</dbReference>
<dbReference type="EMBL" id="JAHCVJ010000001">
    <property type="protein sequence ID" value="MBT0662739.1"/>
    <property type="molecule type" value="Genomic_DNA"/>
</dbReference>
<reference evidence="3 4" key="1">
    <citation type="submission" date="2021-05" db="EMBL/GenBank/DDBJ databases">
        <title>The draft genome of Geobacter pelophilus DSM 12255.</title>
        <authorList>
            <person name="Xu Z."/>
            <person name="Masuda Y."/>
            <person name="Itoh H."/>
            <person name="Senoo K."/>
        </authorList>
    </citation>
    <scope>NUCLEOTIDE SEQUENCE [LARGE SCALE GENOMIC DNA]</scope>
    <source>
        <strain evidence="3 4">DSM 12255</strain>
    </source>
</reference>
<dbReference type="Proteomes" id="UP000811899">
    <property type="component" value="Unassembled WGS sequence"/>
</dbReference>
<dbReference type="NCBIfam" id="TIGR03008">
    <property type="entry name" value="pepcterm_CAAX"/>
    <property type="match status" value="1"/>
</dbReference>
<feature type="transmembrane region" description="Helical" evidence="1">
    <location>
        <begin position="80"/>
        <end position="101"/>
    </location>
</feature>
<gene>
    <name evidence="3" type="ORF">KI809_00345</name>
</gene>
<keyword evidence="3" id="KW-0645">Protease</keyword>
<dbReference type="InterPro" id="IPR003675">
    <property type="entry name" value="Rce1/LyrA-like_dom"/>
</dbReference>
<dbReference type="RefSeq" id="WP_214169540.1">
    <property type="nucleotide sequence ID" value="NZ_JAHCVJ010000001.1"/>
</dbReference>
<name>A0AAW4L3X0_9BACT</name>
<keyword evidence="1" id="KW-0812">Transmembrane</keyword>
<feature type="domain" description="CAAX prenyl protease 2/Lysostaphin resistance protein A-like" evidence="2">
    <location>
        <begin position="132"/>
        <end position="223"/>
    </location>
</feature>
<dbReference type="AlphaFoldDB" id="A0AAW4L3X0"/>
<evidence type="ECO:0000313" key="3">
    <source>
        <dbReference type="EMBL" id="MBT0662739.1"/>
    </source>
</evidence>
<protein>
    <submittedName>
        <fullName evidence="3">CAAX prenyl protease-related protein</fullName>
    </submittedName>
</protein>
<evidence type="ECO:0000259" key="2">
    <source>
        <dbReference type="Pfam" id="PF02517"/>
    </source>
</evidence>
<dbReference type="Pfam" id="PF02517">
    <property type="entry name" value="Rce1-like"/>
    <property type="match status" value="1"/>
</dbReference>
<organism evidence="3 4">
    <name type="scientific">Geoanaerobacter pelophilus</name>
    <dbReference type="NCBI Taxonomy" id="60036"/>
    <lineage>
        <taxon>Bacteria</taxon>
        <taxon>Pseudomonadati</taxon>
        <taxon>Thermodesulfobacteriota</taxon>
        <taxon>Desulfuromonadia</taxon>
        <taxon>Geobacterales</taxon>
        <taxon>Geobacteraceae</taxon>
        <taxon>Geoanaerobacter</taxon>
    </lineage>
</organism>
<keyword evidence="3" id="KW-0378">Hydrolase</keyword>
<dbReference type="InterPro" id="IPR014346">
    <property type="entry name" value="Prenyl_protease-related"/>
</dbReference>
<sequence>MHNTKNLFDPSEGSFPRIAPFALFMAFIAIQEGMRYIGKHGILAIPEDLFLYLYPVKTVSVGLLLFCYRKSYTEITRNCLTNIGNIFTSVFTGIIVLVLWINMDWSWATVGTSSGFNPSLLSDNVTRYTLIFSRILGAAVVVPIMEEIFWRSWLLRYIISSDFQSVEIGKFTLPSFLIGTIMFGLEHNLWLAGIMAGAIYTLLLYRTKSITLCIVAHGLTNFLLGIYVLQTARWEFW</sequence>
<dbReference type="GO" id="GO:0004175">
    <property type="term" value="F:endopeptidase activity"/>
    <property type="evidence" value="ECO:0007669"/>
    <property type="project" value="UniProtKB-ARBA"/>
</dbReference>
<accession>A0AAW4L3X0</accession>
<feature type="transmembrane region" description="Helical" evidence="1">
    <location>
        <begin position="189"/>
        <end position="205"/>
    </location>
</feature>
<feature type="transmembrane region" description="Helical" evidence="1">
    <location>
        <begin position="49"/>
        <end position="68"/>
    </location>
</feature>
<keyword evidence="4" id="KW-1185">Reference proteome</keyword>
<feature type="transmembrane region" description="Helical" evidence="1">
    <location>
        <begin position="212"/>
        <end position="229"/>
    </location>
</feature>
<keyword evidence="1" id="KW-0472">Membrane</keyword>
<keyword evidence="1" id="KW-1133">Transmembrane helix</keyword>
<evidence type="ECO:0000256" key="1">
    <source>
        <dbReference type="SAM" id="Phobius"/>
    </source>
</evidence>
<proteinExistence type="predicted"/>
<dbReference type="GO" id="GO:0006508">
    <property type="term" value="P:proteolysis"/>
    <property type="evidence" value="ECO:0007669"/>
    <property type="project" value="UniProtKB-KW"/>
</dbReference>
<comment type="caution">
    <text evidence="3">The sequence shown here is derived from an EMBL/GenBank/DDBJ whole genome shotgun (WGS) entry which is preliminary data.</text>
</comment>
<evidence type="ECO:0000313" key="4">
    <source>
        <dbReference type="Proteomes" id="UP000811899"/>
    </source>
</evidence>